<keyword evidence="1" id="KW-0560">Oxidoreductase</keyword>
<dbReference type="OrthoDB" id="5286008at2759"/>
<feature type="domain" description="NADP-dependent oxidoreductase" evidence="2">
    <location>
        <begin position="23"/>
        <end position="294"/>
    </location>
</feature>
<dbReference type="InterPro" id="IPR020471">
    <property type="entry name" value="AKR"/>
</dbReference>
<dbReference type="InterPro" id="IPR036812">
    <property type="entry name" value="NAD(P)_OxRdtase_dom_sf"/>
</dbReference>
<name>A0A9P8P839_9ASCO</name>
<evidence type="ECO:0000313" key="3">
    <source>
        <dbReference type="EMBL" id="KAH3667082.1"/>
    </source>
</evidence>
<evidence type="ECO:0000313" key="4">
    <source>
        <dbReference type="Proteomes" id="UP000769528"/>
    </source>
</evidence>
<gene>
    <name evidence="3" type="ORF">WICMUC_005429</name>
</gene>
<dbReference type="GO" id="GO:0005829">
    <property type="term" value="C:cytosol"/>
    <property type="evidence" value="ECO:0007669"/>
    <property type="project" value="TreeGrafter"/>
</dbReference>
<keyword evidence="4" id="KW-1185">Reference proteome</keyword>
<reference evidence="3" key="2">
    <citation type="submission" date="2021-01" db="EMBL/GenBank/DDBJ databases">
        <authorList>
            <person name="Schikora-Tamarit M.A."/>
        </authorList>
    </citation>
    <scope>NUCLEOTIDE SEQUENCE</scope>
    <source>
        <strain evidence="3">CBS6341</strain>
    </source>
</reference>
<dbReference type="EMBL" id="JAEUBF010001392">
    <property type="protein sequence ID" value="KAH3667082.1"/>
    <property type="molecule type" value="Genomic_DNA"/>
</dbReference>
<comment type="caution">
    <text evidence="3">The sequence shown here is derived from an EMBL/GenBank/DDBJ whole genome shotgun (WGS) entry which is preliminary data.</text>
</comment>
<dbReference type="Pfam" id="PF00248">
    <property type="entry name" value="Aldo_ket_red"/>
    <property type="match status" value="1"/>
</dbReference>
<dbReference type="PANTHER" id="PTHR42686">
    <property type="entry name" value="GH17980P-RELATED"/>
    <property type="match status" value="1"/>
</dbReference>
<evidence type="ECO:0000259" key="2">
    <source>
        <dbReference type="Pfam" id="PF00248"/>
    </source>
</evidence>
<dbReference type="GO" id="GO:0045290">
    <property type="term" value="F:D-arabinose 1-dehydrogenase [NAD(P)+] activity"/>
    <property type="evidence" value="ECO:0007669"/>
    <property type="project" value="InterPro"/>
</dbReference>
<dbReference type="InterPro" id="IPR023210">
    <property type="entry name" value="NADP_OxRdtase_dom"/>
</dbReference>
<organism evidence="3 4">
    <name type="scientific">Wickerhamomyces mucosus</name>
    <dbReference type="NCBI Taxonomy" id="1378264"/>
    <lineage>
        <taxon>Eukaryota</taxon>
        <taxon>Fungi</taxon>
        <taxon>Dikarya</taxon>
        <taxon>Ascomycota</taxon>
        <taxon>Saccharomycotina</taxon>
        <taxon>Saccharomycetes</taxon>
        <taxon>Phaffomycetales</taxon>
        <taxon>Wickerhamomycetaceae</taxon>
        <taxon>Wickerhamomyces</taxon>
    </lineage>
</organism>
<sequence>MSFKPIGPVKTKVTGKIEDLPALLLGGAVFNQQFNENPESLPAEEILRIGFNHGIRAIDTSPYYGPSEIILGNALKTLKEDFPRDTYYIVTKCGRVKLDDFNYSPAAIRASILRSLERLNTNYLDLVYLHDIEFVDEDGIYGALKELRKLKNEGIIHNFGISGYPVDFLYHIATKVTTIPEIGQLDAVLSYSNFNLQNETLRDYIDKFYKEAKLKKLLNGSILSMSLLRSGTTHAFHPASLELKSASKDVAKLTAGKGVELADLATRYAIGEFLPHGSTVLGVSNIAELENAIGQYWNAVEKKVDDERLLNDVKLAFGSHLNETWASGIAHDI</sequence>
<dbReference type="SUPFAM" id="SSF51430">
    <property type="entry name" value="NAD(P)-linked oxidoreductase"/>
    <property type="match status" value="1"/>
</dbReference>
<proteinExistence type="predicted"/>
<accession>A0A9P8P839</accession>
<dbReference type="GO" id="GO:0070485">
    <property type="term" value="P:dehydro-D-arabinono-1,4-lactone biosynthetic process"/>
    <property type="evidence" value="ECO:0007669"/>
    <property type="project" value="TreeGrafter"/>
</dbReference>
<evidence type="ECO:0000256" key="1">
    <source>
        <dbReference type="ARBA" id="ARBA00023002"/>
    </source>
</evidence>
<dbReference type="InterPro" id="IPR044480">
    <property type="entry name" value="Ara2-like"/>
</dbReference>
<protein>
    <recommendedName>
        <fullName evidence="2">NADP-dependent oxidoreductase domain-containing protein</fullName>
    </recommendedName>
</protein>
<reference evidence="3" key="1">
    <citation type="journal article" date="2021" name="Open Biol.">
        <title>Shared evolutionary footprints suggest mitochondrial oxidative damage underlies multiple complex I losses in fungi.</title>
        <authorList>
            <person name="Schikora-Tamarit M.A."/>
            <person name="Marcet-Houben M."/>
            <person name="Nosek J."/>
            <person name="Gabaldon T."/>
        </authorList>
    </citation>
    <scope>NUCLEOTIDE SEQUENCE</scope>
    <source>
        <strain evidence="3">CBS6341</strain>
    </source>
</reference>
<dbReference type="Gene3D" id="3.20.20.100">
    <property type="entry name" value="NADP-dependent oxidoreductase domain"/>
    <property type="match status" value="1"/>
</dbReference>
<dbReference type="CDD" id="cd19164">
    <property type="entry name" value="AKR_ARA2"/>
    <property type="match status" value="1"/>
</dbReference>
<dbReference type="AlphaFoldDB" id="A0A9P8P839"/>
<dbReference type="PANTHER" id="PTHR42686:SF1">
    <property type="entry name" value="GH17980P-RELATED"/>
    <property type="match status" value="1"/>
</dbReference>
<dbReference type="Proteomes" id="UP000769528">
    <property type="component" value="Unassembled WGS sequence"/>
</dbReference>